<feature type="transmembrane region" description="Helical" evidence="6">
    <location>
        <begin position="21"/>
        <end position="44"/>
    </location>
</feature>
<dbReference type="InterPro" id="IPR002797">
    <property type="entry name" value="Polysacc_synth"/>
</dbReference>
<dbReference type="EMBL" id="FORM01000001">
    <property type="protein sequence ID" value="SFI62093.1"/>
    <property type="molecule type" value="Genomic_DNA"/>
</dbReference>
<keyword evidence="2" id="KW-1003">Cell membrane</keyword>
<feature type="transmembrane region" description="Helical" evidence="6">
    <location>
        <begin position="224"/>
        <end position="245"/>
    </location>
</feature>
<feature type="transmembrane region" description="Helical" evidence="6">
    <location>
        <begin position="310"/>
        <end position="330"/>
    </location>
</feature>
<dbReference type="PANTHER" id="PTHR30250">
    <property type="entry name" value="PST FAMILY PREDICTED COLANIC ACID TRANSPORTER"/>
    <property type="match status" value="1"/>
</dbReference>
<dbReference type="CDD" id="cd13128">
    <property type="entry name" value="MATE_Wzx_like"/>
    <property type="match status" value="1"/>
</dbReference>
<keyword evidence="8" id="KW-1185">Reference proteome</keyword>
<comment type="subcellular location">
    <subcellularLocation>
        <location evidence="1">Cell membrane</location>
        <topology evidence="1">Multi-pass membrane protein</topology>
    </subcellularLocation>
</comment>
<feature type="transmembrane region" description="Helical" evidence="6">
    <location>
        <begin position="398"/>
        <end position="419"/>
    </location>
</feature>
<name>A0A1I3JPC3_9FLAO</name>
<proteinExistence type="predicted"/>
<evidence type="ECO:0000313" key="8">
    <source>
        <dbReference type="Proteomes" id="UP000199559"/>
    </source>
</evidence>
<dbReference type="InterPro" id="IPR050833">
    <property type="entry name" value="Poly_Biosynth_Transport"/>
</dbReference>
<evidence type="ECO:0000256" key="2">
    <source>
        <dbReference type="ARBA" id="ARBA00022475"/>
    </source>
</evidence>
<dbReference type="Proteomes" id="UP000199559">
    <property type="component" value="Unassembled WGS sequence"/>
</dbReference>
<accession>A0A1I3JPC3</accession>
<evidence type="ECO:0000256" key="4">
    <source>
        <dbReference type="ARBA" id="ARBA00022989"/>
    </source>
</evidence>
<evidence type="ECO:0000256" key="1">
    <source>
        <dbReference type="ARBA" id="ARBA00004651"/>
    </source>
</evidence>
<feature type="transmembrane region" description="Helical" evidence="6">
    <location>
        <begin position="265"/>
        <end position="289"/>
    </location>
</feature>
<keyword evidence="4 6" id="KW-1133">Transmembrane helix</keyword>
<evidence type="ECO:0000256" key="3">
    <source>
        <dbReference type="ARBA" id="ARBA00022692"/>
    </source>
</evidence>
<dbReference type="STRING" id="1144750.SAMN05443431_101493"/>
<dbReference type="Pfam" id="PF01943">
    <property type="entry name" value="Polysacc_synt"/>
    <property type="match status" value="1"/>
</dbReference>
<feature type="transmembrane region" description="Helical" evidence="6">
    <location>
        <begin position="342"/>
        <end position="364"/>
    </location>
</feature>
<evidence type="ECO:0000256" key="5">
    <source>
        <dbReference type="ARBA" id="ARBA00023136"/>
    </source>
</evidence>
<reference evidence="8" key="1">
    <citation type="submission" date="2016-10" db="EMBL/GenBank/DDBJ databases">
        <authorList>
            <person name="Varghese N."/>
            <person name="Submissions S."/>
        </authorList>
    </citation>
    <scope>NUCLEOTIDE SEQUENCE [LARGE SCALE GENOMIC DNA]</scope>
    <source>
        <strain evidence="8">DSM 28881</strain>
    </source>
</reference>
<dbReference type="PANTHER" id="PTHR30250:SF11">
    <property type="entry name" value="O-ANTIGEN TRANSPORTER-RELATED"/>
    <property type="match status" value="1"/>
</dbReference>
<evidence type="ECO:0000256" key="6">
    <source>
        <dbReference type="SAM" id="Phobius"/>
    </source>
</evidence>
<feature type="transmembrane region" description="Helical" evidence="6">
    <location>
        <begin position="376"/>
        <end position="392"/>
    </location>
</feature>
<dbReference type="RefSeq" id="WP_090837172.1">
    <property type="nucleotide sequence ID" value="NZ_FORM01000001.1"/>
</dbReference>
<feature type="transmembrane region" description="Helical" evidence="6">
    <location>
        <begin position="94"/>
        <end position="121"/>
    </location>
</feature>
<keyword evidence="5 6" id="KW-0472">Membrane</keyword>
<gene>
    <name evidence="7" type="ORF">SAMN05443431_101493</name>
</gene>
<dbReference type="AlphaFoldDB" id="A0A1I3JPC3"/>
<feature type="transmembrane region" description="Helical" evidence="6">
    <location>
        <begin position="127"/>
        <end position="148"/>
    </location>
</feature>
<feature type="transmembrane region" description="Helical" evidence="6">
    <location>
        <begin position="160"/>
        <end position="180"/>
    </location>
</feature>
<keyword evidence="3 6" id="KW-0812">Transmembrane</keyword>
<feature type="transmembrane region" description="Helical" evidence="6">
    <location>
        <begin position="50"/>
        <end position="73"/>
    </location>
</feature>
<feature type="transmembrane region" description="Helical" evidence="6">
    <location>
        <begin position="192"/>
        <end position="212"/>
    </location>
</feature>
<protein>
    <submittedName>
        <fullName evidence="7">Membrane protein involved in the export of O-antigen and teichoic acid</fullName>
    </submittedName>
</protein>
<sequence>MIQKLKSIAKSGTFKNSVIVLILRVLGMALAYASIILISRLFGAETYGRFALLLTTAQFLLLIFSLGLPFAIVKLTSDVNFFSNNTPQNSYLINALKAVFISGLIGGLIIFILSKVIAVYVFKDALLIPYLKTLSYFFVFLVLHKFLVEFIKGKKLFTSYGLLLYVLPYALFFIVFGVMYYKNENTTEESIYLAYLLPFLVLAVIAVFFLPIKRLKTKKTHNYNALFALSFPMLFSAAFIFISNWTDVFMLGAMVSKAEVGIYNAAYKVATIALVIINAINAVLAPKIATLYSQDNLKGIQREVQKATKIITYLSVPIIVLIIIFRKQFLSLFGAEFVQGEYALIIIAIGLLFNAMSGSVGQILNMTKHQHELKRFTIISVLVNIVLNYILIKNFGIIGAAIASLVSNVILNILCIIFIKKEFNFYAFFRF</sequence>
<organism evidence="7 8">
    <name type="scientific">Olleya namhaensis</name>
    <dbReference type="NCBI Taxonomy" id="1144750"/>
    <lineage>
        <taxon>Bacteria</taxon>
        <taxon>Pseudomonadati</taxon>
        <taxon>Bacteroidota</taxon>
        <taxon>Flavobacteriia</taxon>
        <taxon>Flavobacteriales</taxon>
        <taxon>Flavobacteriaceae</taxon>
    </lineage>
</organism>
<dbReference type="GO" id="GO:0005886">
    <property type="term" value="C:plasma membrane"/>
    <property type="evidence" value="ECO:0007669"/>
    <property type="project" value="UniProtKB-SubCell"/>
</dbReference>
<evidence type="ECO:0000313" key="7">
    <source>
        <dbReference type="EMBL" id="SFI62093.1"/>
    </source>
</evidence>